<evidence type="ECO:0000256" key="1">
    <source>
        <dbReference type="ARBA" id="ARBA00006754"/>
    </source>
</evidence>
<dbReference type="Gene3D" id="1.10.10.2840">
    <property type="entry name" value="PucR C-terminal helix-turn-helix domain"/>
    <property type="match status" value="1"/>
</dbReference>
<dbReference type="HOGENOM" id="CLU_017436_3_0_9"/>
<dbReference type="Pfam" id="PF07905">
    <property type="entry name" value="PucR"/>
    <property type="match status" value="1"/>
</dbReference>
<name>C0B530_9FIRM</name>
<dbReference type="InterPro" id="IPR025736">
    <property type="entry name" value="PucR_C-HTH_dom"/>
</dbReference>
<reference evidence="5 6" key="1">
    <citation type="submission" date="2009-02" db="EMBL/GenBank/DDBJ databases">
        <authorList>
            <person name="Fulton L."/>
            <person name="Clifton S."/>
            <person name="Fulton B."/>
            <person name="Xu J."/>
            <person name="Minx P."/>
            <person name="Pepin K.H."/>
            <person name="Johnson M."/>
            <person name="Bhonagiri V."/>
            <person name="Nash W.E."/>
            <person name="Mardis E.R."/>
            <person name="Wilson R.K."/>
        </authorList>
    </citation>
    <scope>NUCLEOTIDE SEQUENCE [LARGE SCALE GENOMIC DNA]</scope>
    <source>
        <strain evidence="5 6">ATCC 27758</strain>
    </source>
</reference>
<accession>C0B530</accession>
<dbReference type="InterPro" id="IPR042070">
    <property type="entry name" value="PucR_C-HTH_sf"/>
</dbReference>
<dbReference type="AlphaFoldDB" id="C0B530"/>
<dbReference type="Pfam" id="PF17853">
    <property type="entry name" value="GGDEF_2"/>
    <property type="match status" value="1"/>
</dbReference>
<protein>
    <submittedName>
        <fullName evidence="5">Purine catabolism regulatory protein-like family</fullName>
    </submittedName>
</protein>
<dbReference type="EMBL" id="ABVR01000030">
    <property type="protein sequence ID" value="EEG91450.1"/>
    <property type="molecule type" value="Genomic_DNA"/>
</dbReference>
<evidence type="ECO:0000313" key="5">
    <source>
        <dbReference type="EMBL" id="EEG91450.1"/>
    </source>
</evidence>
<evidence type="ECO:0000259" key="2">
    <source>
        <dbReference type="Pfam" id="PF07905"/>
    </source>
</evidence>
<reference evidence="5 6" key="2">
    <citation type="submission" date="2009-03" db="EMBL/GenBank/DDBJ databases">
        <title>Draft genome sequence of Coprococcus comes (ATCC 27758).</title>
        <authorList>
            <person name="Sudarsanam P."/>
            <person name="Ley R."/>
            <person name="Guruge J."/>
            <person name="Turnbaugh P.J."/>
            <person name="Mahowald M."/>
            <person name="Liep D."/>
            <person name="Gordon J."/>
        </authorList>
    </citation>
    <scope>NUCLEOTIDE SEQUENCE [LARGE SCALE GENOMIC DNA]</scope>
    <source>
        <strain evidence="5 6">ATCC 27758</strain>
    </source>
</reference>
<dbReference type="InterPro" id="IPR051448">
    <property type="entry name" value="CdaR-like_regulators"/>
</dbReference>
<dbReference type="InterPro" id="IPR012914">
    <property type="entry name" value="PucR_dom"/>
</dbReference>
<dbReference type="PANTHER" id="PTHR33744">
    <property type="entry name" value="CARBOHYDRATE DIACID REGULATOR"/>
    <property type="match status" value="1"/>
</dbReference>
<evidence type="ECO:0000259" key="4">
    <source>
        <dbReference type="Pfam" id="PF17853"/>
    </source>
</evidence>
<dbReference type="InterPro" id="IPR041522">
    <property type="entry name" value="CdaR_GGDEF"/>
</dbReference>
<dbReference type="PANTHER" id="PTHR33744:SF1">
    <property type="entry name" value="DNA-BINDING TRANSCRIPTIONAL ACTIVATOR ADER"/>
    <property type="match status" value="1"/>
</dbReference>
<gene>
    <name evidence="5" type="ORF">COPCOM_00250</name>
</gene>
<sequence>MTVEELLQLPTIKGLKLISGNLGVHREISTVTVVDTPDGFQWLKGNEVVITTTYALEKTPNSFLDFISKLLSRNISALIVKSDRYIKVIPENAKKLCDEKALPLIYCPAIYAFADIINPTLSGIISKQAEQLKESSKIHESFLELAINDRSIHQILQTLSTLIQEPTAYVDTVFHKVYFSENVSEDSLYLKGLSYEIILNEYREKYQCIDVVNKEQKFGYIMLLSDRSDRTYPDTDSNIYKTAIEYASIVIILRMQIRISNRMIEEKYYSSFVGDLMLNNVKTREEINTRAHLYGWNLDGGGFVAIIDINNIKKYYLRNLDTGTNEKLQKYTDQIFDTSIKYIKQAFPSTIYYSQSDFIAFLITGKLPVSARKTLADTFSQIQHSLLNAVPFTISMGVGMYVDDIINIHNSYQQAKQVIQTIYQIQQFNRLFFYDQIGIYRLLFSISSNNEAIEFCDKYVKPLQQYDDQHHANLIETLQSIINCGWNLKLASEKLFLHYNSVKYRFQKICDLLEIDLRDNSRHTEIELALKIYLIQKKIRYSVGFFD</sequence>
<dbReference type="Proteomes" id="UP000003793">
    <property type="component" value="Unassembled WGS sequence"/>
</dbReference>
<dbReference type="Pfam" id="PF13556">
    <property type="entry name" value="HTH_30"/>
    <property type="match status" value="1"/>
</dbReference>
<feature type="domain" description="CdaR GGDEF-like" evidence="4">
    <location>
        <begin position="284"/>
        <end position="420"/>
    </location>
</feature>
<organism evidence="5 6">
    <name type="scientific">Coprococcus comes ATCC 27758</name>
    <dbReference type="NCBI Taxonomy" id="470146"/>
    <lineage>
        <taxon>Bacteria</taxon>
        <taxon>Bacillati</taxon>
        <taxon>Bacillota</taxon>
        <taxon>Clostridia</taxon>
        <taxon>Lachnospirales</taxon>
        <taxon>Lachnospiraceae</taxon>
        <taxon>Coprococcus</taxon>
    </lineage>
</organism>
<comment type="caution">
    <text evidence="5">The sequence shown here is derived from an EMBL/GenBank/DDBJ whole genome shotgun (WGS) entry which is preliminary data.</text>
</comment>
<feature type="domain" description="Purine catabolism PurC-like" evidence="2">
    <location>
        <begin position="5"/>
        <end position="122"/>
    </location>
</feature>
<comment type="similarity">
    <text evidence="1">Belongs to the CdaR family.</text>
</comment>
<evidence type="ECO:0000259" key="3">
    <source>
        <dbReference type="Pfam" id="PF13556"/>
    </source>
</evidence>
<evidence type="ECO:0000313" key="6">
    <source>
        <dbReference type="Proteomes" id="UP000003793"/>
    </source>
</evidence>
<feature type="domain" description="PucR C-terminal helix-turn-helix" evidence="3">
    <location>
        <begin position="474"/>
        <end position="532"/>
    </location>
</feature>
<proteinExistence type="inferred from homology"/>